<reference evidence="3 4" key="1">
    <citation type="submission" date="2016-10" db="EMBL/GenBank/DDBJ databases">
        <authorList>
            <person name="de Groot N.N."/>
        </authorList>
    </citation>
    <scope>NUCLEOTIDE SEQUENCE [LARGE SCALE GENOMIC DNA]</scope>
    <source>
        <strain evidence="3 4">DSM 20117</strain>
    </source>
</reference>
<keyword evidence="2" id="KW-0732">Signal</keyword>
<protein>
    <recommendedName>
        <fullName evidence="5">Lipoprotein</fullName>
    </recommendedName>
</protein>
<dbReference type="RefSeq" id="WP_074698525.1">
    <property type="nucleotide sequence ID" value="NZ_FNKH01000001.1"/>
</dbReference>
<organism evidence="3 4">
    <name type="scientific">Crystallibacter crystallopoietes</name>
    <dbReference type="NCBI Taxonomy" id="37928"/>
    <lineage>
        <taxon>Bacteria</taxon>
        <taxon>Bacillati</taxon>
        <taxon>Actinomycetota</taxon>
        <taxon>Actinomycetes</taxon>
        <taxon>Micrococcales</taxon>
        <taxon>Micrococcaceae</taxon>
        <taxon>Crystallibacter</taxon>
    </lineage>
</organism>
<feature type="chain" id="PRO_5010363958" description="Lipoprotein" evidence="2">
    <location>
        <begin position="22"/>
        <end position="178"/>
    </location>
</feature>
<keyword evidence="4" id="KW-1185">Reference proteome</keyword>
<feature type="compositionally biased region" description="Basic and acidic residues" evidence="1">
    <location>
        <begin position="44"/>
        <end position="57"/>
    </location>
</feature>
<dbReference type="OrthoDB" id="3260457at2"/>
<dbReference type="STRING" id="37928.SAMN04489742_0120"/>
<evidence type="ECO:0000256" key="2">
    <source>
        <dbReference type="SAM" id="SignalP"/>
    </source>
</evidence>
<gene>
    <name evidence="3" type="ORF">SAMN04489742_0120</name>
</gene>
<proteinExistence type="predicted"/>
<accession>A0A1H0XL22</accession>
<evidence type="ECO:0000313" key="4">
    <source>
        <dbReference type="Proteomes" id="UP000181917"/>
    </source>
</evidence>
<dbReference type="PROSITE" id="PS51257">
    <property type="entry name" value="PROKAR_LIPOPROTEIN"/>
    <property type="match status" value="1"/>
</dbReference>
<feature type="region of interest" description="Disordered" evidence="1">
    <location>
        <begin position="25"/>
        <end position="57"/>
    </location>
</feature>
<dbReference type="EMBL" id="FNKH01000001">
    <property type="protein sequence ID" value="SDQ03595.1"/>
    <property type="molecule type" value="Genomic_DNA"/>
</dbReference>
<evidence type="ECO:0000256" key="1">
    <source>
        <dbReference type="SAM" id="MobiDB-lite"/>
    </source>
</evidence>
<dbReference type="Proteomes" id="UP000181917">
    <property type="component" value="Unassembled WGS sequence"/>
</dbReference>
<evidence type="ECO:0008006" key="5">
    <source>
        <dbReference type="Google" id="ProtNLM"/>
    </source>
</evidence>
<feature type="signal peptide" evidence="2">
    <location>
        <begin position="1"/>
        <end position="21"/>
    </location>
</feature>
<evidence type="ECO:0000313" key="3">
    <source>
        <dbReference type="EMBL" id="SDQ03595.1"/>
    </source>
</evidence>
<sequence>MRKQLAITAALAAAFSLGACAGDSENGPAAGPVPTVQAGLESHSAGDGHDHGAQEHHGVPDVVWGPAAETAVKDTAGKVMGLFARPDVPAAAWFNDLAPYLAPDYAEDARYIDPARVPIREVTDGPAISREAGNPRTVTASFSTDAGRWQMLLHRSGQRQPWLVTAISPQDPAQATAP</sequence>
<name>A0A1H0XL22_9MICC</name>
<dbReference type="AlphaFoldDB" id="A0A1H0XL22"/>